<keyword evidence="5 8" id="KW-0812">Transmembrane</keyword>
<dbReference type="PANTHER" id="PTHR33908">
    <property type="entry name" value="MANNOSYLTRANSFERASE YKCB-RELATED"/>
    <property type="match status" value="1"/>
</dbReference>
<keyword evidence="4" id="KW-0808">Transferase</keyword>
<comment type="subcellular location">
    <subcellularLocation>
        <location evidence="1">Cell membrane</location>
        <topology evidence="1">Multi-pass membrane protein</topology>
    </subcellularLocation>
</comment>
<sequence>MARGRGLFFTILLIVLFAAFYAVTRLVNLTQIPIFTDEAIYIRWSQIGAQDANWRFISLVDGKQPLFTWVVMVLFRLIPADPLFVGRFASVIAGAASMAGIWVLSYEIFKRKEVAWTSALLYLISPFALVYDRMALYDSLVATFFIWNLYLAIRLARSPRLDIALIFGMTLGAGMLNKTSGFLSLYLIPTTLLLFDWNSPKRITRWIGFVLIAAIISQLLYSVLRLSPFFHMVAQKDTVFVYSFSEWIIHPTQHLEGNLRGLFDWLITYLTWPIFFAAIAPAMEPKFRKEFLVLYAWCLVPLVGLAAAGRVLYPRFVLFLAMPLLIAAAVTIVWLFEKITNRVWRAVLFIGLFAPSLIAVYYLLFNPLYAPIAQADRGQYISDWPAGWGIREVNALLLEQSQNQHITVFTEGTFGLLPYAIEMYLVDRPNITIVGIWPLPEKMPDSIVEKIREEPTYLVANQSLLPPDWFGHL</sequence>
<comment type="caution">
    <text evidence="10">The sequence shown here is derived from an EMBL/GenBank/DDBJ whole genome shotgun (WGS) entry which is preliminary data.</text>
</comment>
<keyword evidence="2" id="KW-1003">Cell membrane</keyword>
<feature type="transmembrane region" description="Helical" evidence="8">
    <location>
        <begin position="113"/>
        <end position="129"/>
    </location>
</feature>
<dbReference type="GO" id="GO:0016763">
    <property type="term" value="F:pentosyltransferase activity"/>
    <property type="evidence" value="ECO:0007669"/>
    <property type="project" value="TreeGrafter"/>
</dbReference>
<keyword evidence="6 8" id="KW-1133">Transmembrane helix</keyword>
<keyword evidence="3" id="KW-0328">Glycosyltransferase</keyword>
<dbReference type="AlphaFoldDB" id="A0A0G0UI91"/>
<evidence type="ECO:0000256" key="7">
    <source>
        <dbReference type="ARBA" id="ARBA00023136"/>
    </source>
</evidence>
<feature type="domain" description="Glycosyltransferase RgtA/B/C/D-like" evidence="9">
    <location>
        <begin position="65"/>
        <end position="217"/>
    </location>
</feature>
<dbReference type="Pfam" id="PF13231">
    <property type="entry name" value="PMT_2"/>
    <property type="match status" value="1"/>
</dbReference>
<evidence type="ECO:0000313" key="10">
    <source>
        <dbReference type="EMBL" id="KKR87211.1"/>
    </source>
</evidence>
<name>A0A0G0UI91_9BACT</name>
<feature type="transmembrane region" description="Helical" evidence="8">
    <location>
        <begin position="206"/>
        <end position="224"/>
    </location>
</feature>
<dbReference type="Proteomes" id="UP000034854">
    <property type="component" value="Unassembled WGS sequence"/>
</dbReference>
<evidence type="ECO:0000256" key="4">
    <source>
        <dbReference type="ARBA" id="ARBA00022679"/>
    </source>
</evidence>
<feature type="transmembrane region" description="Helical" evidence="8">
    <location>
        <begin position="343"/>
        <end position="364"/>
    </location>
</feature>
<proteinExistence type="predicted"/>
<evidence type="ECO:0000256" key="8">
    <source>
        <dbReference type="SAM" id="Phobius"/>
    </source>
</evidence>
<evidence type="ECO:0000256" key="3">
    <source>
        <dbReference type="ARBA" id="ARBA00022676"/>
    </source>
</evidence>
<evidence type="ECO:0000256" key="2">
    <source>
        <dbReference type="ARBA" id="ARBA00022475"/>
    </source>
</evidence>
<keyword evidence="7 8" id="KW-0472">Membrane</keyword>
<evidence type="ECO:0000256" key="1">
    <source>
        <dbReference type="ARBA" id="ARBA00004651"/>
    </source>
</evidence>
<accession>A0A0G0UI91</accession>
<evidence type="ECO:0000259" key="9">
    <source>
        <dbReference type="Pfam" id="PF13231"/>
    </source>
</evidence>
<feature type="transmembrane region" description="Helical" evidence="8">
    <location>
        <begin position="316"/>
        <end position="336"/>
    </location>
</feature>
<reference evidence="10 11" key="1">
    <citation type="journal article" date="2015" name="Nature">
        <title>rRNA introns, odd ribosomes, and small enigmatic genomes across a large radiation of phyla.</title>
        <authorList>
            <person name="Brown C.T."/>
            <person name="Hug L.A."/>
            <person name="Thomas B.C."/>
            <person name="Sharon I."/>
            <person name="Castelle C.J."/>
            <person name="Singh A."/>
            <person name="Wilkins M.J."/>
            <person name="Williams K.H."/>
            <person name="Banfield J.F."/>
        </authorList>
    </citation>
    <scope>NUCLEOTIDE SEQUENCE [LARGE SCALE GENOMIC DNA]</scope>
</reference>
<feature type="transmembrane region" description="Helical" evidence="8">
    <location>
        <begin position="292"/>
        <end position="310"/>
    </location>
</feature>
<dbReference type="EMBL" id="LCAG01000006">
    <property type="protein sequence ID" value="KKR87211.1"/>
    <property type="molecule type" value="Genomic_DNA"/>
</dbReference>
<protein>
    <recommendedName>
        <fullName evidence="9">Glycosyltransferase RgtA/B/C/D-like domain-containing protein</fullName>
    </recommendedName>
</protein>
<evidence type="ECO:0000313" key="11">
    <source>
        <dbReference type="Proteomes" id="UP000034854"/>
    </source>
</evidence>
<dbReference type="GO" id="GO:0005886">
    <property type="term" value="C:plasma membrane"/>
    <property type="evidence" value="ECO:0007669"/>
    <property type="project" value="UniProtKB-SubCell"/>
</dbReference>
<organism evidence="10 11">
    <name type="scientific">Candidatus Curtissbacteria bacterium GW2011_GWA1_41_11</name>
    <dbReference type="NCBI Taxonomy" id="1618409"/>
    <lineage>
        <taxon>Bacteria</taxon>
        <taxon>Candidatus Curtissiibacteriota</taxon>
    </lineage>
</organism>
<feature type="transmembrane region" description="Helical" evidence="8">
    <location>
        <begin position="160"/>
        <end position="176"/>
    </location>
</feature>
<feature type="transmembrane region" description="Helical" evidence="8">
    <location>
        <begin position="84"/>
        <end position="106"/>
    </location>
</feature>
<evidence type="ECO:0000256" key="6">
    <source>
        <dbReference type="ARBA" id="ARBA00022989"/>
    </source>
</evidence>
<dbReference type="GO" id="GO:0009103">
    <property type="term" value="P:lipopolysaccharide biosynthetic process"/>
    <property type="evidence" value="ECO:0007669"/>
    <property type="project" value="UniProtKB-ARBA"/>
</dbReference>
<dbReference type="InterPro" id="IPR050297">
    <property type="entry name" value="LipidA_mod_glycosyltrf_83"/>
</dbReference>
<dbReference type="PANTHER" id="PTHR33908:SF11">
    <property type="entry name" value="MEMBRANE PROTEIN"/>
    <property type="match status" value="1"/>
</dbReference>
<dbReference type="InterPro" id="IPR038731">
    <property type="entry name" value="RgtA/B/C-like"/>
</dbReference>
<evidence type="ECO:0000256" key="5">
    <source>
        <dbReference type="ARBA" id="ARBA00022692"/>
    </source>
</evidence>
<feature type="transmembrane region" description="Helical" evidence="8">
    <location>
        <begin position="135"/>
        <end position="153"/>
    </location>
</feature>
<gene>
    <name evidence="10" type="ORF">UU34_C0006G0030</name>
</gene>